<sequence length="56" mass="6183">MHDMTSTSVATVALGFKEEDVHNEYDGTGFVISRNSDFSITACTWTNEQKMAAYSS</sequence>
<dbReference type="EMBL" id="AP021906">
    <property type="protein sequence ID" value="BBP88263.1"/>
    <property type="molecule type" value="Genomic_DNA"/>
</dbReference>
<organism evidence="1 2">
    <name type="scientific">Bacillus safensis</name>
    <dbReference type="NCBI Taxonomy" id="561879"/>
    <lineage>
        <taxon>Bacteria</taxon>
        <taxon>Bacillati</taxon>
        <taxon>Bacillota</taxon>
        <taxon>Bacilli</taxon>
        <taxon>Bacillales</taxon>
        <taxon>Bacillaceae</taxon>
        <taxon>Bacillus</taxon>
    </lineage>
</organism>
<proteinExistence type="predicted"/>
<protein>
    <submittedName>
        <fullName evidence="1">Uncharacterized protein</fullName>
    </submittedName>
</protein>
<reference evidence="1 2" key="1">
    <citation type="submission" date="2019-12" db="EMBL/GenBank/DDBJ databases">
        <title>Full genome sequence of a Bacillus safensis strain isolated from commercially available natto in Indonesia.</title>
        <authorList>
            <person name="Yoshida M."/>
            <person name="Uomi M."/>
            <person name="Waturangi D."/>
            <person name="Ekaputri J.J."/>
            <person name="Setiamarga D.H.E."/>
        </authorList>
    </citation>
    <scope>NUCLEOTIDE SEQUENCE [LARGE SCALE GENOMIC DNA]</scope>
    <source>
        <strain evidence="1 2">IDN1</strain>
    </source>
</reference>
<dbReference type="Proteomes" id="UP000464658">
    <property type="component" value="Chromosome"/>
</dbReference>
<evidence type="ECO:0000313" key="2">
    <source>
        <dbReference type="Proteomes" id="UP000464658"/>
    </source>
</evidence>
<name>A0A5S9M557_BACIA</name>
<accession>A0A5S9M557</accession>
<dbReference type="AlphaFoldDB" id="A0A5S9M557"/>
<evidence type="ECO:0000313" key="1">
    <source>
        <dbReference type="EMBL" id="BBP88263.1"/>
    </source>
</evidence>
<dbReference type="SUPFAM" id="SSF54373">
    <property type="entry name" value="FAD-linked reductases, C-terminal domain"/>
    <property type="match status" value="1"/>
</dbReference>
<gene>
    <name evidence="1" type="ORF">BsIDN1_18810</name>
</gene>
<dbReference type="Gene3D" id="3.90.660.20">
    <property type="entry name" value="Protoporphyrinogen oxidase, mitochondrial, domain 2"/>
    <property type="match status" value="1"/>
</dbReference>